<gene>
    <name evidence="2" type="ORF">BDB_40005</name>
</gene>
<protein>
    <submittedName>
        <fullName evidence="2">Uncharacterized protein</fullName>
    </submittedName>
</protein>
<reference evidence="2" key="1">
    <citation type="journal article" date="2011" name="PLoS ONE">
        <title>Ralstonia syzygii, the Blood Disease Bacterium and some Asian R. solanacearum strains form a single genomic species despite divergent lifestyles.</title>
        <authorList>
            <person name="Remenant B."/>
            <person name="de Cambiaire J.C."/>
            <person name="Cellier G."/>
            <person name="Jacobs J.M."/>
            <person name="Mangenot S."/>
            <person name="Barbe V."/>
            <person name="Lajus A."/>
            <person name="Vallenet D."/>
            <person name="Medigue C."/>
            <person name="Fegan M."/>
            <person name="Allen C."/>
            <person name="Prior P."/>
        </authorList>
    </citation>
    <scope>NUCLEOTIDE SEQUENCE</scope>
    <source>
        <strain evidence="2">R229</strain>
    </source>
</reference>
<feature type="compositionally biased region" description="Low complexity" evidence="1">
    <location>
        <begin position="120"/>
        <end position="138"/>
    </location>
</feature>
<evidence type="ECO:0000256" key="1">
    <source>
        <dbReference type="SAM" id="MobiDB-lite"/>
    </source>
</evidence>
<reference evidence="2" key="2">
    <citation type="submission" date="2011-04" db="EMBL/GenBank/DDBJ databases">
        <authorList>
            <person name="Genoscope - CEA"/>
        </authorList>
    </citation>
    <scope>NUCLEOTIDE SEQUENCE</scope>
    <source>
        <strain evidence="2">R229</strain>
    </source>
</reference>
<dbReference type="Gene3D" id="3.30.2220.20">
    <property type="entry name" value="Phage tail assembly chaperone gp13-like"/>
    <property type="match status" value="1"/>
</dbReference>
<organism evidence="2">
    <name type="scientific">blood disease bacterium R229</name>
    <dbReference type="NCBI Taxonomy" id="741978"/>
    <lineage>
        <taxon>Bacteria</taxon>
        <taxon>Pseudomonadati</taxon>
        <taxon>Pseudomonadota</taxon>
        <taxon>Betaproteobacteria</taxon>
        <taxon>Burkholderiales</taxon>
        <taxon>Burkholderiaceae</taxon>
        <taxon>Ralstonia</taxon>
        <taxon>Ralstonia solanacearum species complex</taxon>
    </lineage>
</organism>
<dbReference type="EMBL" id="FR854060">
    <property type="protein sequence ID" value="CCA79054.1"/>
    <property type="molecule type" value="Genomic_DNA"/>
</dbReference>
<evidence type="ECO:0000313" key="2">
    <source>
        <dbReference type="EMBL" id="CCA79054.1"/>
    </source>
</evidence>
<sequence>MSILTKATILAAMAAAQLKTEAVPVPELGGDVLISEISGLARDVYYSKEQADGQRPLSLRQADLIVAAAVDETGAPLFDDSDIPQLRAMKAEILDRLAEAAARINGLLKSAKEDAEKNSEAAPSGDSGSGSPPSSESQ</sequence>
<name>G2ZJ41_9RALS</name>
<feature type="region of interest" description="Disordered" evidence="1">
    <location>
        <begin position="112"/>
        <end position="138"/>
    </location>
</feature>
<accession>G2ZJ41</accession>
<proteinExistence type="predicted"/>
<dbReference type="AlphaFoldDB" id="G2ZJ41"/>
<dbReference type="InterPro" id="IPR038556">
    <property type="entry name" value="TAC_Gp13-like_sf"/>
</dbReference>